<comment type="caution">
    <text evidence="1">The sequence shown here is derived from an EMBL/GenBank/DDBJ whole genome shotgun (WGS) entry which is preliminary data.</text>
</comment>
<evidence type="ECO:0008006" key="3">
    <source>
        <dbReference type="Google" id="ProtNLM"/>
    </source>
</evidence>
<evidence type="ECO:0000313" key="2">
    <source>
        <dbReference type="Proteomes" id="UP001527181"/>
    </source>
</evidence>
<dbReference type="RefSeq" id="WP_268599931.1">
    <property type="nucleotide sequence ID" value="NZ_JAMDNP010000018.1"/>
</dbReference>
<protein>
    <recommendedName>
        <fullName evidence="3">Phage protein</fullName>
    </recommendedName>
</protein>
<organism evidence="1 2">
    <name type="scientific">Paenibacillus alvei</name>
    <name type="common">Bacillus alvei</name>
    <dbReference type="NCBI Taxonomy" id="44250"/>
    <lineage>
        <taxon>Bacteria</taxon>
        <taxon>Bacillati</taxon>
        <taxon>Bacillota</taxon>
        <taxon>Bacilli</taxon>
        <taxon>Bacillales</taxon>
        <taxon>Paenibacillaceae</taxon>
        <taxon>Paenibacillus</taxon>
    </lineage>
</organism>
<dbReference type="EMBL" id="JAMDNP010000018">
    <property type="protein sequence ID" value="MCY9760912.1"/>
    <property type="molecule type" value="Genomic_DNA"/>
</dbReference>
<sequence length="135" mass="15709">MRIDEHGTVCASGDEMEEFMDWFKKQPDYEEIPFNQAVERYISYQAEEEKTVVNLRFCFRISPEAEMAHDEDGNPAECYSQIKLGECKNPPNDYDTEHKKMAVALAKQIGLEPEWVTPISEKEYDAETEDDEMDV</sequence>
<dbReference type="Proteomes" id="UP001527181">
    <property type="component" value="Unassembled WGS sequence"/>
</dbReference>
<proteinExistence type="predicted"/>
<keyword evidence="2" id="KW-1185">Reference proteome</keyword>
<name>A0ABT4GW28_PAEAL</name>
<gene>
    <name evidence="1" type="ORF">M5X12_10035</name>
</gene>
<accession>A0ABT4GW28</accession>
<reference evidence="1 2" key="1">
    <citation type="submission" date="2022-05" db="EMBL/GenBank/DDBJ databases">
        <title>Genome Sequencing of Bee-Associated Microbes.</title>
        <authorList>
            <person name="Dunlap C."/>
        </authorList>
    </citation>
    <scope>NUCLEOTIDE SEQUENCE [LARGE SCALE GENOMIC DNA]</scope>
    <source>
        <strain evidence="1 2">NRRL B-04010</strain>
    </source>
</reference>
<evidence type="ECO:0000313" key="1">
    <source>
        <dbReference type="EMBL" id="MCY9760912.1"/>
    </source>
</evidence>